<dbReference type="OrthoDB" id="417078at2759"/>
<dbReference type="InterPro" id="IPR014710">
    <property type="entry name" value="RmlC-like_jellyroll"/>
</dbReference>
<evidence type="ECO:0000313" key="6">
    <source>
        <dbReference type="Proteomes" id="UP000694846"/>
    </source>
</evidence>
<dbReference type="InterPro" id="IPR018490">
    <property type="entry name" value="cNMP-bd_dom_sf"/>
</dbReference>
<evidence type="ECO:0000259" key="5">
    <source>
        <dbReference type="PROSITE" id="PS50042"/>
    </source>
</evidence>
<evidence type="ECO:0000256" key="4">
    <source>
        <dbReference type="SAM" id="MobiDB-lite"/>
    </source>
</evidence>
<dbReference type="PANTHER" id="PTHR11635">
    <property type="entry name" value="CAMP-DEPENDENT PROTEIN KINASE REGULATORY CHAIN"/>
    <property type="match status" value="1"/>
</dbReference>
<dbReference type="CDD" id="cd00038">
    <property type="entry name" value="CAP_ED"/>
    <property type="match status" value="1"/>
</dbReference>
<feature type="region of interest" description="Disordered" evidence="4">
    <location>
        <begin position="116"/>
        <end position="143"/>
    </location>
</feature>
<dbReference type="PROSITE" id="PS50042">
    <property type="entry name" value="CNMP_BINDING_3"/>
    <property type="match status" value="1"/>
</dbReference>
<gene>
    <name evidence="7" type="primary">LOC112694567</name>
</gene>
<evidence type="ECO:0000313" key="7">
    <source>
        <dbReference type="RefSeq" id="XP_025425870.1"/>
    </source>
</evidence>
<dbReference type="GO" id="GO:0005952">
    <property type="term" value="C:cAMP-dependent protein kinase complex"/>
    <property type="evidence" value="ECO:0007669"/>
    <property type="project" value="InterPro"/>
</dbReference>
<evidence type="ECO:0000256" key="1">
    <source>
        <dbReference type="ARBA" id="ARBA00005753"/>
    </source>
</evidence>
<dbReference type="InterPro" id="IPR050503">
    <property type="entry name" value="cAMP-dep_PK_reg_su-like"/>
</dbReference>
<sequence>MSYIEQNDMDYNDVSLEHKTTPEDIAAETDDECTSSSFDGGDVQDHLFRHHVDDDDELRLDRLRTTLIDFTVNCLLEQPCDLIDYGIEFFDELKSAQCTVGLMDYGTCDADDKVADDGEADHGVSEHGASDDDDDDDDGDPMSVCRRPAVLGELLDPDVPGCYDRAAGLAVKSDSQRRMLLANVSEVFVFGALDVDVMNLVIDAMQERCVRNGDVIIRQGNGCNRFYVVEAGVFGESAADADSSGGQRRSRTYSPGDSFGELALLYDEPCDATVVALSNGLLWTLDRNSFRLVSSLVSSEYRCALGARNRLNLSLPVLRAIN</sequence>
<feature type="compositionally biased region" description="Acidic residues" evidence="4">
    <location>
        <begin position="131"/>
        <end position="140"/>
    </location>
</feature>
<protein>
    <submittedName>
        <fullName evidence="7">cAMP-dependent protein kinase regulatory subunit-like</fullName>
    </submittedName>
</protein>
<name>A0A8B8GS40_9HEMI</name>
<dbReference type="GO" id="GO:0034236">
    <property type="term" value="F:protein kinase A catalytic subunit binding"/>
    <property type="evidence" value="ECO:0007669"/>
    <property type="project" value="TreeGrafter"/>
</dbReference>
<dbReference type="SMART" id="SM00100">
    <property type="entry name" value="cNMP"/>
    <property type="match status" value="1"/>
</dbReference>
<dbReference type="GO" id="GO:0030552">
    <property type="term" value="F:cAMP binding"/>
    <property type="evidence" value="ECO:0007669"/>
    <property type="project" value="UniProtKB-KW"/>
</dbReference>
<feature type="compositionally biased region" description="Basic and acidic residues" evidence="4">
    <location>
        <begin position="116"/>
        <end position="130"/>
    </location>
</feature>
<dbReference type="Proteomes" id="UP000694846">
    <property type="component" value="Unplaced"/>
</dbReference>
<dbReference type="GeneID" id="112694567"/>
<dbReference type="Gene3D" id="2.60.120.10">
    <property type="entry name" value="Jelly Rolls"/>
    <property type="match status" value="1"/>
</dbReference>
<dbReference type="InterPro" id="IPR000595">
    <property type="entry name" value="cNMP-bd_dom"/>
</dbReference>
<feature type="domain" description="Cyclic nucleotide-binding" evidence="5">
    <location>
        <begin position="189"/>
        <end position="293"/>
    </location>
</feature>
<dbReference type="InterPro" id="IPR018488">
    <property type="entry name" value="cNMP-bd_CS"/>
</dbReference>
<evidence type="ECO:0000256" key="2">
    <source>
        <dbReference type="ARBA" id="ARBA00022566"/>
    </source>
</evidence>
<dbReference type="SUPFAM" id="SSF51206">
    <property type="entry name" value="cAMP-binding domain-like"/>
    <property type="match status" value="1"/>
</dbReference>
<dbReference type="AlphaFoldDB" id="A0A8B8GS40"/>
<dbReference type="GO" id="GO:0005829">
    <property type="term" value="C:cytosol"/>
    <property type="evidence" value="ECO:0007669"/>
    <property type="project" value="TreeGrafter"/>
</dbReference>
<proteinExistence type="inferred from homology"/>
<comment type="similarity">
    <text evidence="1">Belongs to the cAMP-dependent kinase regulatory chain family.</text>
</comment>
<dbReference type="RefSeq" id="XP_025425870.1">
    <property type="nucleotide sequence ID" value="XM_025570085.1"/>
</dbReference>
<dbReference type="PANTHER" id="PTHR11635:SF152">
    <property type="entry name" value="CAMP-DEPENDENT PROTEIN KINASE TYPE I REGULATORY SUBUNIT-RELATED"/>
    <property type="match status" value="1"/>
</dbReference>
<dbReference type="PROSITE" id="PS00888">
    <property type="entry name" value="CNMP_BINDING_1"/>
    <property type="match status" value="1"/>
</dbReference>
<dbReference type="Pfam" id="PF00027">
    <property type="entry name" value="cNMP_binding"/>
    <property type="match status" value="1"/>
</dbReference>
<evidence type="ECO:0000256" key="3">
    <source>
        <dbReference type="ARBA" id="ARBA00023149"/>
    </source>
</evidence>
<keyword evidence="6" id="KW-1185">Reference proteome</keyword>
<dbReference type="GO" id="GO:0004862">
    <property type="term" value="F:cAMP-dependent protein kinase inhibitor activity"/>
    <property type="evidence" value="ECO:0007669"/>
    <property type="project" value="TreeGrafter"/>
</dbReference>
<keyword evidence="2" id="KW-0547">Nucleotide-binding</keyword>
<dbReference type="Gene3D" id="1.20.890.10">
    <property type="entry name" value="cAMP-dependent protein kinase regulatory subunit, dimerization-anchoring domain"/>
    <property type="match status" value="1"/>
</dbReference>
<accession>A0A8B8GS40</accession>
<keyword evidence="2" id="KW-0116">cAMP-binding</keyword>
<organism evidence="6 7">
    <name type="scientific">Sipha flava</name>
    <name type="common">yellow sugarcane aphid</name>
    <dbReference type="NCBI Taxonomy" id="143950"/>
    <lineage>
        <taxon>Eukaryota</taxon>
        <taxon>Metazoa</taxon>
        <taxon>Ecdysozoa</taxon>
        <taxon>Arthropoda</taxon>
        <taxon>Hexapoda</taxon>
        <taxon>Insecta</taxon>
        <taxon>Pterygota</taxon>
        <taxon>Neoptera</taxon>
        <taxon>Paraneoptera</taxon>
        <taxon>Hemiptera</taxon>
        <taxon>Sternorrhyncha</taxon>
        <taxon>Aphidomorpha</taxon>
        <taxon>Aphidoidea</taxon>
        <taxon>Aphididae</taxon>
        <taxon>Sipha</taxon>
    </lineage>
</organism>
<keyword evidence="3" id="KW-0114">cAMP</keyword>
<reference evidence="7" key="1">
    <citation type="submission" date="2025-08" db="UniProtKB">
        <authorList>
            <consortium name="RefSeq"/>
        </authorList>
    </citation>
    <scope>IDENTIFICATION</scope>
    <source>
        <tissue evidence="7">Whole body</tissue>
    </source>
</reference>